<gene>
    <name evidence="1" type="ORF">Gohar_014993</name>
</gene>
<dbReference type="AlphaFoldDB" id="A0A7J9FZG9"/>
<proteinExistence type="predicted"/>
<comment type="caution">
    <text evidence="1">The sequence shown here is derived from an EMBL/GenBank/DDBJ whole genome shotgun (WGS) entry which is preliminary data.</text>
</comment>
<dbReference type="EMBL" id="JABFAD010000001">
    <property type="protein sequence ID" value="MBA0790334.1"/>
    <property type="molecule type" value="Genomic_DNA"/>
</dbReference>
<evidence type="ECO:0008006" key="3">
    <source>
        <dbReference type="Google" id="ProtNLM"/>
    </source>
</evidence>
<sequence>MIKKSNKLKLSKRATKRLLATSRKKNLTRLKFEALILLRSDLTCQIVSQ</sequence>
<name>A0A7J9FZG9_9ROSI</name>
<evidence type="ECO:0000313" key="1">
    <source>
        <dbReference type="EMBL" id="MBA0790334.1"/>
    </source>
</evidence>
<reference evidence="1 2" key="1">
    <citation type="journal article" date="2019" name="Genome Biol. Evol.">
        <title>Insights into the evolution of the New World diploid cottons (Gossypium, subgenus Houzingenia) based on genome sequencing.</title>
        <authorList>
            <person name="Grover C.E."/>
            <person name="Arick M.A. 2nd"/>
            <person name="Thrash A."/>
            <person name="Conover J.L."/>
            <person name="Sanders W.S."/>
            <person name="Peterson D.G."/>
            <person name="Frelichowski J.E."/>
            <person name="Scheffler J.A."/>
            <person name="Scheffler B.E."/>
            <person name="Wendel J.F."/>
        </authorList>
    </citation>
    <scope>NUCLEOTIDE SEQUENCE [LARGE SCALE GENOMIC DNA]</scope>
    <source>
        <strain evidence="1">0</strain>
        <tissue evidence="1">Leaf</tissue>
    </source>
</reference>
<protein>
    <recommendedName>
        <fullName evidence="3">Ribosomal protein L20</fullName>
    </recommendedName>
</protein>
<evidence type="ECO:0000313" key="2">
    <source>
        <dbReference type="Proteomes" id="UP000593560"/>
    </source>
</evidence>
<organism evidence="1 2">
    <name type="scientific">Gossypium harknessii</name>
    <dbReference type="NCBI Taxonomy" id="34285"/>
    <lineage>
        <taxon>Eukaryota</taxon>
        <taxon>Viridiplantae</taxon>
        <taxon>Streptophyta</taxon>
        <taxon>Embryophyta</taxon>
        <taxon>Tracheophyta</taxon>
        <taxon>Spermatophyta</taxon>
        <taxon>Magnoliopsida</taxon>
        <taxon>eudicotyledons</taxon>
        <taxon>Gunneridae</taxon>
        <taxon>Pentapetalae</taxon>
        <taxon>rosids</taxon>
        <taxon>malvids</taxon>
        <taxon>Malvales</taxon>
        <taxon>Malvaceae</taxon>
        <taxon>Malvoideae</taxon>
        <taxon>Gossypium</taxon>
    </lineage>
</organism>
<keyword evidence="2" id="KW-1185">Reference proteome</keyword>
<dbReference type="Proteomes" id="UP000593560">
    <property type="component" value="Unassembled WGS sequence"/>
</dbReference>
<accession>A0A7J9FZG9</accession>